<gene>
    <name evidence="8" type="ORF">SAMN04489757_10152</name>
</gene>
<evidence type="ECO:0000256" key="2">
    <source>
        <dbReference type="ARBA" id="ARBA00022475"/>
    </source>
</evidence>
<keyword evidence="9" id="KW-1185">Reference proteome</keyword>
<accession>A0A1I5BK17</accession>
<evidence type="ECO:0000256" key="1">
    <source>
        <dbReference type="ARBA" id="ARBA00004651"/>
    </source>
</evidence>
<feature type="transmembrane region" description="Helical" evidence="7">
    <location>
        <begin position="31"/>
        <end position="53"/>
    </location>
</feature>
<dbReference type="GO" id="GO:0005886">
    <property type="term" value="C:plasma membrane"/>
    <property type="evidence" value="ECO:0007669"/>
    <property type="project" value="UniProtKB-SubCell"/>
</dbReference>
<dbReference type="RefSeq" id="WP_170847836.1">
    <property type="nucleotide sequence ID" value="NZ_BAABFM010000003.1"/>
</dbReference>
<dbReference type="EMBL" id="FOWD01000001">
    <property type="protein sequence ID" value="SFN74992.1"/>
    <property type="molecule type" value="Genomic_DNA"/>
</dbReference>
<keyword evidence="5 7" id="KW-0472">Membrane</keyword>
<evidence type="ECO:0000256" key="5">
    <source>
        <dbReference type="ARBA" id="ARBA00023136"/>
    </source>
</evidence>
<protein>
    <submittedName>
        <fullName evidence="8">Nucleoside ABC transporter membrane protein</fullName>
    </submittedName>
</protein>
<name>A0A1I5BK17_9FIRM</name>
<dbReference type="AlphaFoldDB" id="A0A1I5BK17"/>
<dbReference type="InterPro" id="IPR001851">
    <property type="entry name" value="ABC_transp_permease"/>
</dbReference>
<evidence type="ECO:0000256" key="4">
    <source>
        <dbReference type="ARBA" id="ARBA00022989"/>
    </source>
</evidence>
<dbReference type="PANTHER" id="PTHR47089">
    <property type="entry name" value="ABC TRANSPORTER, PERMEASE PROTEIN"/>
    <property type="match status" value="1"/>
</dbReference>
<dbReference type="Pfam" id="PF02653">
    <property type="entry name" value="BPD_transp_2"/>
    <property type="match status" value="1"/>
</dbReference>
<organism evidence="8 9">
    <name type="scientific">Anaerocolumna aminovalerica</name>
    <dbReference type="NCBI Taxonomy" id="1527"/>
    <lineage>
        <taxon>Bacteria</taxon>
        <taxon>Bacillati</taxon>
        <taxon>Bacillota</taxon>
        <taxon>Clostridia</taxon>
        <taxon>Lachnospirales</taxon>
        <taxon>Lachnospiraceae</taxon>
        <taxon>Anaerocolumna</taxon>
    </lineage>
</organism>
<keyword evidence="4 7" id="KW-1133">Transmembrane helix</keyword>
<feature type="transmembrane region" description="Helical" evidence="7">
    <location>
        <begin position="110"/>
        <end position="131"/>
    </location>
</feature>
<evidence type="ECO:0000256" key="6">
    <source>
        <dbReference type="SAM" id="MobiDB-lite"/>
    </source>
</evidence>
<feature type="transmembrane region" description="Helical" evidence="7">
    <location>
        <begin position="143"/>
        <end position="164"/>
    </location>
</feature>
<reference evidence="8 9" key="1">
    <citation type="submission" date="2016-10" db="EMBL/GenBank/DDBJ databases">
        <authorList>
            <person name="de Groot N.N."/>
        </authorList>
    </citation>
    <scope>NUCLEOTIDE SEQUENCE [LARGE SCALE GENOMIC DNA]</scope>
    <source>
        <strain evidence="8 9">DSM 1283</strain>
    </source>
</reference>
<feature type="compositionally biased region" description="Basic and acidic residues" evidence="6">
    <location>
        <begin position="410"/>
        <end position="425"/>
    </location>
</feature>
<evidence type="ECO:0000313" key="8">
    <source>
        <dbReference type="EMBL" id="SFN74992.1"/>
    </source>
</evidence>
<feature type="transmembrane region" description="Helical" evidence="7">
    <location>
        <begin position="85"/>
        <end position="104"/>
    </location>
</feature>
<feature type="transmembrane region" description="Helical" evidence="7">
    <location>
        <begin position="215"/>
        <end position="238"/>
    </location>
</feature>
<comment type="subcellular location">
    <subcellularLocation>
        <location evidence="1">Cell membrane</location>
        <topology evidence="1">Multi-pass membrane protein</topology>
    </subcellularLocation>
</comment>
<dbReference type="Proteomes" id="UP000198806">
    <property type="component" value="Unassembled WGS sequence"/>
</dbReference>
<keyword evidence="3 7" id="KW-0812">Transmembrane</keyword>
<proteinExistence type="predicted"/>
<dbReference type="PANTHER" id="PTHR47089:SF1">
    <property type="entry name" value="GUANOSINE ABC TRANSPORTER PERMEASE PROTEIN NUPP"/>
    <property type="match status" value="1"/>
</dbReference>
<feature type="transmembrane region" description="Helical" evidence="7">
    <location>
        <begin position="351"/>
        <end position="369"/>
    </location>
</feature>
<evidence type="ECO:0000313" key="9">
    <source>
        <dbReference type="Proteomes" id="UP000198806"/>
    </source>
</evidence>
<feature type="transmembrane region" description="Helical" evidence="7">
    <location>
        <begin position="308"/>
        <end position="331"/>
    </location>
</feature>
<feature type="transmembrane region" description="Helical" evidence="7">
    <location>
        <begin position="272"/>
        <end position="296"/>
    </location>
</feature>
<dbReference type="GO" id="GO:0022857">
    <property type="term" value="F:transmembrane transporter activity"/>
    <property type="evidence" value="ECO:0007669"/>
    <property type="project" value="InterPro"/>
</dbReference>
<evidence type="ECO:0000256" key="3">
    <source>
        <dbReference type="ARBA" id="ARBA00022692"/>
    </source>
</evidence>
<feature type="transmembrane region" description="Helical" evidence="7">
    <location>
        <begin position="176"/>
        <end position="194"/>
    </location>
</feature>
<keyword evidence="2" id="KW-1003">Cell membrane</keyword>
<feature type="region of interest" description="Disordered" evidence="6">
    <location>
        <begin position="410"/>
        <end position="440"/>
    </location>
</feature>
<dbReference type="STRING" id="1527.SAMN04489757_10152"/>
<sequence length="440" mass="47612">MSKTNPKNTKNANIIYRAFLKCMGNEKWQPVSIPLFSILLSLIAASITILLIGKNPLEAFYNLLQGAGVLPKPVYAGYKSMLTDLLTMLNSMTPMLFAALAVAVALKAGLFNIGVSGQMLLAGYAATVLVGYSELNGILAKPLVLIIGILVGAIYGGVVGWLKYKFNINEVVSTIMFNYIVQYVLSFFINSYYIDPVSRQSKYIRSSARLTFMNVEIAGLKMDLSIGIILALITAFIIKFLVDKTRIGYEIKAVGANPKAAKYAGINVGRNIVLAMVISGALAGLAGVTYYLGYFASIQPKVLASTGYDAIAVSLLGNGNPIGIIFSSFLISVIDKGSTYMSSTAGVRQEIASVITGLILLFSACGTFIKYKIQRGKEKHFEGIKAIGPEDIVGSTTSVEKSENLIKAVEKDSMLEETDERKDTEASILQEENERKESEE</sequence>
<evidence type="ECO:0000256" key="7">
    <source>
        <dbReference type="SAM" id="Phobius"/>
    </source>
</evidence>
<dbReference type="CDD" id="cd06580">
    <property type="entry name" value="TM_PBP1_transp_TpRbsC_like"/>
    <property type="match status" value="1"/>
</dbReference>